<dbReference type="InterPro" id="IPR025558">
    <property type="entry name" value="DUF4283"/>
</dbReference>
<dbReference type="EnsemblPlants" id="QL01p043155:mrna">
    <property type="protein sequence ID" value="QL01p043155:mrna"/>
    <property type="gene ID" value="QL01p043155"/>
</dbReference>
<dbReference type="AlphaFoldDB" id="A0A7N2KQL7"/>
<dbReference type="Gramene" id="QL01p043155:mrna">
    <property type="protein sequence ID" value="QL01p043155:mrna"/>
    <property type="gene ID" value="QL01p043155"/>
</dbReference>
<protein>
    <recommendedName>
        <fullName evidence="2">DUF4283 domain-containing protein</fullName>
    </recommendedName>
</protein>
<dbReference type="Proteomes" id="UP000594261">
    <property type="component" value="Chromosome 1"/>
</dbReference>
<reference evidence="3" key="2">
    <citation type="submission" date="2021-01" db="UniProtKB">
        <authorList>
            <consortium name="EnsemblPlants"/>
        </authorList>
    </citation>
    <scope>IDENTIFICATION</scope>
</reference>
<name>A0A7N2KQL7_QUELO</name>
<evidence type="ECO:0000313" key="3">
    <source>
        <dbReference type="EnsemblPlants" id="QL01p043155:mrna"/>
    </source>
</evidence>
<accession>A0A7N2KQL7</accession>
<dbReference type="EMBL" id="LRBV02000001">
    <property type="status" value="NOT_ANNOTATED_CDS"/>
    <property type="molecule type" value="Genomic_DNA"/>
</dbReference>
<organism evidence="3 4">
    <name type="scientific">Quercus lobata</name>
    <name type="common">Valley oak</name>
    <dbReference type="NCBI Taxonomy" id="97700"/>
    <lineage>
        <taxon>Eukaryota</taxon>
        <taxon>Viridiplantae</taxon>
        <taxon>Streptophyta</taxon>
        <taxon>Embryophyta</taxon>
        <taxon>Tracheophyta</taxon>
        <taxon>Spermatophyta</taxon>
        <taxon>Magnoliopsida</taxon>
        <taxon>eudicotyledons</taxon>
        <taxon>Gunneridae</taxon>
        <taxon>Pentapetalae</taxon>
        <taxon>rosids</taxon>
        <taxon>fabids</taxon>
        <taxon>Fagales</taxon>
        <taxon>Fagaceae</taxon>
        <taxon>Quercus</taxon>
    </lineage>
</organism>
<reference evidence="3 4" key="1">
    <citation type="journal article" date="2016" name="G3 (Bethesda)">
        <title>First Draft Assembly and Annotation of the Genome of a California Endemic Oak Quercus lobata Nee (Fagaceae).</title>
        <authorList>
            <person name="Sork V.L."/>
            <person name="Fitz-Gibbon S.T."/>
            <person name="Puiu D."/>
            <person name="Crepeau M."/>
            <person name="Gugger P.F."/>
            <person name="Sherman R."/>
            <person name="Stevens K."/>
            <person name="Langley C.H."/>
            <person name="Pellegrini M."/>
            <person name="Salzberg S.L."/>
        </authorList>
    </citation>
    <scope>NUCLEOTIDE SEQUENCE [LARGE SCALE GENOMIC DNA]</scope>
    <source>
        <strain evidence="3 4">cv. SW786</strain>
    </source>
</reference>
<evidence type="ECO:0000256" key="1">
    <source>
        <dbReference type="SAM" id="MobiDB-lite"/>
    </source>
</evidence>
<feature type="domain" description="DUF4283" evidence="2">
    <location>
        <begin position="14"/>
        <end position="78"/>
    </location>
</feature>
<feature type="compositionally biased region" description="Basic and acidic residues" evidence="1">
    <location>
        <begin position="222"/>
        <end position="236"/>
    </location>
</feature>
<evidence type="ECO:0000313" key="4">
    <source>
        <dbReference type="Proteomes" id="UP000594261"/>
    </source>
</evidence>
<proteinExistence type="predicted"/>
<dbReference type="InParanoid" id="A0A7N2KQL7"/>
<keyword evidence="4" id="KW-1185">Reference proteome</keyword>
<dbReference type="Pfam" id="PF14111">
    <property type="entry name" value="DUF4283"/>
    <property type="match status" value="1"/>
</dbReference>
<feature type="region of interest" description="Disordered" evidence="1">
    <location>
        <begin position="217"/>
        <end position="240"/>
    </location>
</feature>
<sequence length="308" mass="35541">MQQLLSSFLQQGTRRVLNVETIGRTFKPLWKAQNGFHIRVVGSYMILFVFKVKSDAEHVLAMEPWTFDKHLVLLQKLNWKTVIEAGKSMGCISYSEHKGNMIGGDFLVVRVKIDDSKPLCHGSKVLPNGDSEGWVSFKYEKMPNFYYWCGMQPEYPATRFHDDSFEFQIQEIDSEIKRYDKDDDALAVKKIMASDDYYQDSTFGDFLGEDRQVHSNFSTEDEPMHELSKGTSREKASGQPNLRTWKRISRLVNSEDQTMHVLSCNGKCFRICSEDVKPDLPSKKLQVLKEDGKINYQMVEAARQPHQS</sequence>
<evidence type="ECO:0000259" key="2">
    <source>
        <dbReference type="Pfam" id="PF14111"/>
    </source>
</evidence>